<evidence type="ECO:0000313" key="4">
    <source>
        <dbReference type="Proteomes" id="UP000321773"/>
    </source>
</evidence>
<evidence type="ECO:0000313" key="3">
    <source>
        <dbReference type="Proteomes" id="UP000199139"/>
    </source>
</evidence>
<dbReference type="RefSeq" id="WP_062320725.1">
    <property type="nucleotide sequence ID" value="NZ_BJWJ01000014.1"/>
</dbReference>
<organism evidence="2 3">
    <name type="scientific">Halolactibacillus miurensis</name>
    <dbReference type="NCBI Taxonomy" id="306541"/>
    <lineage>
        <taxon>Bacteria</taxon>
        <taxon>Bacillati</taxon>
        <taxon>Bacillota</taxon>
        <taxon>Bacilli</taxon>
        <taxon>Bacillales</taxon>
        <taxon>Bacillaceae</taxon>
        <taxon>Halolactibacillus</taxon>
    </lineage>
</organism>
<keyword evidence="4" id="KW-1185">Reference proteome</keyword>
<dbReference type="EMBL" id="BJWJ01000014">
    <property type="protein sequence ID" value="GEM04592.1"/>
    <property type="molecule type" value="Genomic_DNA"/>
</dbReference>
<dbReference type="AlphaFoldDB" id="A0A1I6TCR2"/>
<name>A0A1I6TCR2_9BACI</name>
<evidence type="ECO:0000313" key="2">
    <source>
        <dbReference type="EMBL" id="SFS86982.1"/>
    </source>
</evidence>
<sequence>MSDTYNDVNLGEPVITAYPSRDEWISDNTDAIGDNVDSPKKVDLYILTHELSAVTKVSLTYSNQLNKKEFLSVNRIDTFSETFIDSENQENYLPEIYMGSFTDENILIEVLTFSTEYNYENVEEYELKLIE</sequence>
<gene>
    <name evidence="1" type="ORF">HMI01_15800</name>
    <name evidence="2" type="ORF">SAMN05421668_11421</name>
</gene>
<evidence type="ECO:0000313" key="1">
    <source>
        <dbReference type="EMBL" id="GEM04592.1"/>
    </source>
</evidence>
<proteinExistence type="predicted"/>
<reference evidence="1 4" key="2">
    <citation type="submission" date="2019-07" db="EMBL/GenBank/DDBJ databases">
        <title>Whole genome shotgun sequence of Halolactibacillus miurensis NBRC 100873.</title>
        <authorList>
            <person name="Hosoyama A."/>
            <person name="Uohara A."/>
            <person name="Ohji S."/>
            <person name="Ichikawa N."/>
        </authorList>
    </citation>
    <scope>NUCLEOTIDE SEQUENCE [LARGE SCALE GENOMIC DNA]</scope>
    <source>
        <strain evidence="1 4">NBRC 100873</strain>
    </source>
</reference>
<dbReference type="EMBL" id="FPAI01000014">
    <property type="protein sequence ID" value="SFS86982.1"/>
    <property type="molecule type" value="Genomic_DNA"/>
</dbReference>
<reference evidence="2 3" key="1">
    <citation type="submission" date="2016-10" db="EMBL/GenBank/DDBJ databases">
        <authorList>
            <person name="de Groot N.N."/>
        </authorList>
    </citation>
    <scope>NUCLEOTIDE SEQUENCE [LARGE SCALE GENOMIC DNA]</scope>
    <source>
        <strain evidence="2 3">DSM 17074</strain>
    </source>
</reference>
<accession>A0A1I6TCR2</accession>
<dbReference type="Proteomes" id="UP000321773">
    <property type="component" value="Unassembled WGS sequence"/>
</dbReference>
<protein>
    <submittedName>
        <fullName evidence="2">Uncharacterized protein</fullName>
    </submittedName>
</protein>
<dbReference type="Proteomes" id="UP000199139">
    <property type="component" value="Unassembled WGS sequence"/>
</dbReference>